<comment type="cofactor">
    <cofactor evidence="8">
        <name>[2Fe-2S] cluster</name>
        <dbReference type="ChEBI" id="CHEBI:190135"/>
    </cofactor>
</comment>
<feature type="domain" description="2Fe-2S ferredoxin-type" evidence="9">
    <location>
        <begin position="1"/>
        <end position="78"/>
    </location>
</feature>
<keyword evidence="7" id="KW-0411">Iron-sulfur</keyword>
<proteinExistence type="predicted"/>
<evidence type="ECO:0000256" key="2">
    <source>
        <dbReference type="ARBA" id="ARBA00022485"/>
    </source>
</evidence>
<evidence type="ECO:0000259" key="12">
    <source>
        <dbReference type="PROSITE" id="PS51839"/>
    </source>
</evidence>
<dbReference type="PANTHER" id="PTHR43105">
    <property type="entry name" value="RESPIRATORY NITRATE REDUCTASE"/>
    <property type="match status" value="1"/>
</dbReference>
<dbReference type="InterPro" id="IPR054351">
    <property type="entry name" value="NADH_UbQ_OxRdtase_ferredoxin"/>
</dbReference>
<dbReference type="SUPFAM" id="SSF54862">
    <property type="entry name" value="4Fe-4S ferredoxins"/>
    <property type="match status" value="1"/>
</dbReference>
<dbReference type="PROSITE" id="PS00198">
    <property type="entry name" value="4FE4S_FER_1"/>
    <property type="match status" value="1"/>
</dbReference>
<dbReference type="Pfam" id="PF04879">
    <property type="entry name" value="Molybdop_Fe4S4"/>
    <property type="match status" value="1"/>
</dbReference>
<keyword evidence="6" id="KW-0408">Iron</keyword>
<dbReference type="Gene3D" id="2.20.25.90">
    <property type="entry name" value="ADC-like domains"/>
    <property type="match status" value="1"/>
</dbReference>
<dbReference type="SUPFAM" id="SSF53706">
    <property type="entry name" value="Formate dehydrogenase/DMSO reductase, domains 1-3"/>
    <property type="match status" value="1"/>
</dbReference>
<dbReference type="Gene3D" id="3.10.20.740">
    <property type="match status" value="1"/>
</dbReference>
<sequence>MATITINQQTYEVPDGITVLQAARQLGIFIPTLCDHPHLTPYGGCRLCMVEIEGFRTLQAACTIPVSNNMVIHTESEKVKKAREFALSLIFSERNHFCPYCQVSGGDCELQNAAYRLGMTHWPLQPNWQPFPVDASHPYIILEHNRCILCRRCIRACNELVGVNTLGVANRGARTFIIADFEVPLGESTCVSCGMCVQVCPTGAMIDRKSAYLGKKSEAEHVATVCTGCSLGCGLDVLITDNRILSIYGDWDAPVNQGVLCKVGRYYPLDDERPRVTQPLVRKNGELRPATWEEALDTVASALKRHAANSLALASARLTAEALYLFRKVFTEGLQSPLATTLNGDAVRPLIEAMDDLGEPFEGSVAELDRATSILVMQADLANNHEVLGFMVRRSLNRGTHIVIADSQENHLSHLAEVTLRFKEGRQLAVIEGLIAAVARLGLNRTEYAEDAVANLANAAKSTGLATDDFLKAAYQITRGEKPVIVYDPAALKEGVAIKALVRLVRMIGATLISPKGEANSLAAAQFDLIEPLRPGTYEVAFVALGDEIPSETLVAALERTPYLIVQASRESKLTARADVVLPVYTWAEESGHYLNLEGRLQEAHPCLSAPEQARSNETALRALATALGIDVNGDWRATLTQRVAPVAVAV</sequence>
<dbReference type="Pfam" id="PF13510">
    <property type="entry name" value="Fer2_4"/>
    <property type="match status" value="1"/>
</dbReference>
<dbReference type="PROSITE" id="PS51669">
    <property type="entry name" value="4FE4S_MOW_BIS_MGD"/>
    <property type="match status" value="1"/>
</dbReference>
<dbReference type="EMBL" id="JAUHMF010000001">
    <property type="protein sequence ID" value="MDT8897495.1"/>
    <property type="molecule type" value="Genomic_DNA"/>
</dbReference>
<dbReference type="Pfam" id="PF00384">
    <property type="entry name" value="Molybdopterin"/>
    <property type="match status" value="1"/>
</dbReference>
<dbReference type="RefSeq" id="WP_315624151.1">
    <property type="nucleotide sequence ID" value="NZ_JAUHMF010000001.1"/>
</dbReference>
<dbReference type="InterPro" id="IPR050123">
    <property type="entry name" value="Prok_molybdopt-oxidoreductase"/>
</dbReference>
<evidence type="ECO:0000256" key="4">
    <source>
        <dbReference type="ARBA" id="ARBA00022719"/>
    </source>
</evidence>
<keyword evidence="14" id="KW-1185">Reference proteome</keyword>
<organism evidence="13 14">
    <name type="scientific">Thermanaerothrix solaris</name>
    <dbReference type="NCBI Taxonomy" id="3058434"/>
    <lineage>
        <taxon>Bacteria</taxon>
        <taxon>Bacillati</taxon>
        <taxon>Chloroflexota</taxon>
        <taxon>Anaerolineae</taxon>
        <taxon>Anaerolineales</taxon>
        <taxon>Anaerolineaceae</taxon>
        <taxon>Thermanaerothrix</taxon>
    </lineage>
</organism>
<dbReference type="InterPro" id="IPR001041">
    <property type="entry name" value="2Fe-2S_ferredoxin-type"/>
</dbReference>
<comment type="caution">
    <text evidence="13">The sequence shown here is derived from an EMBL/GenBank/DDBJ whole genome shotgun (WGS) entry which is preliminary data.</text>
</comment>
<reference evidence="13 14" key="1">
    <citation type="submission" date="2023-07" db="EMBL/GenBank/DDBJ databases">
        <title>Novel species of Thermanaerothrix with wide hydrolytic capabilities.</title>
        <authorList>
            <person name="Zayulina K.S."/>
            <person name="Podosokorskaya O.A."/>
            <person name="Elcheninov A.G."/>
        </authorList>
    </citation>
    <scope>NUCLEOTIDE SEQUENCE [LARGE SCALE GENOMIC DNA]</scope>
    <source>
        <strain evidence="13 14">4228-RoL</strain>
    </source>
</reference>
<keyword evidence="5" id="KW-0479">Metal-binding</keyword>
<comment type="cofactor">
    <cofactor evidence="1">
        <name>[4Fe-4S] cluster</name>
        <dbReference type="ChEBI" id="CHEBI:49883"/>
    </cofactor>
</comment>
<evidence type="ECO:0000259" key="10">
    <source>
        <dbReference type="PROSITE" id="PS51379"/>
    </source>
</evidence>
<dbReference type="InterPro" id="IPR017896">
    <property type="entry name" value="4Fe4S_Fe-S-bd"/>
</dbReference>
<evidence type="ECO:0000256" key="3">
    <source>
        <dbReference type="ARBA" id="ARBA00022714"/>
    </source>
</evidence>
<evidence type="ECO:0000256" key="5">
    <source>
        <dbReference type="ARBA" id="ARBA00022723"/>
    </source>
</evidence>
<dbReference type="PROSITE" id="PS51839">
    <property type="entry name" value="4FE4S_HC3"/>
    <property type="match status" value="1"/>
</dbReference>
<dbReference type="InterPro" id="IPR017900">
    <property type="entry name" value="4Fe4S_Fe_S_CS"/>
</dbReference>
<dbReference type="PROSITE" id="PS51379">
    <property type="entry name" value="4FE4S_FER_2"/>
    <property type="match status" value="2"/>
</dbReference>
<dbReference type="SMART" id="SM00926">
    <property type="entry name" value="Molybdop_Fe4S4"/>
    <property type="match status" value="1"/>
</dbReference>
<dbReference type="InterPro" id="IPR006656">
    <property type="entry name" value="Mopterin_OxRdtase"/>
</dbReference>
<dbReference type="InterPro" id="IPR036010">
    <property type="entry name" value="2Fe-2S_ferredoxin-like_sf"/>
</dbReference>
<dbReference type="Gene3D" id="3.30.70.20">
    <property type="match status" value="1"/>
</dbReference>
<dbReference type="Pfam" id="PF22117">
    <property type="entry name" value="Fer4_Nqo3"/>
    <property type="match status" value="1"/>
</dbReference>
<evidence type="ECO:0000259" key="9">
    <source>
        <dbReference type="PROSITE" id="PS51085"/>
    </source>
</evidence>
<evidence type="ECO:0000256" key="8">
    <source>
        <dbReference type="ARBA" id="ARBA00034078"/>
    </source>
</evidence>
<evidence type="ECO:0000259" key="11">
    <source>
        <dbReference type="PROSITE" id="PS51669"/>
    </source>
</evidence>
<keyword evidence="3" id="KW-0001">2Fe-2S</keyword>
<dbReference type="InterPro" id="IPR000283">
    <property type="entry name" value="NADH_UbQ_OxRdtase_75kDa_su_CS"/>
</dbReference>
<protein>
    <submittedName>
        <fullName evidence="13">Molybdopterin-dependent oxidoreductase</fullName>
    </submittedName>
</protein>
<evidence type="ECO:0000256" key="1">
    <source>
        <dbReference type="ARBA" id="ARBA00001966"/>
    </source>
</evidence>
<feature type="domain" description="4Fe-4S ferredoxin-type" evidence="10">
    <location>
        <begin position="181"/>
        <end position="210"/>
    </location>
</feature>
<evidence type="ECO:0000256" key="7">
    <source>
        <dbReference type="ARBA" id="ARBA00023014"/>
    </source>
</evidence>
<dbReference type="CDD" id="cd00207">
    <property type="entry name" value="fer2"/>
    <property type="match status" value="1"/>
</dbReference>
<keyword evidence="2" id="KW-0004">4Fe-4S</keyword>
<feature type="domain" description="4Fe-4S ferredoxin-type" evidence="10">
    <location>
        <begin position="138"/>
        <end position="157"/>
    </location>
</feature>
<gene>
    <name evidence="13" type="ORF">QYE77_04385</name>
</gene>
<keyword evidence="4" id="KW-0874">Quinone</keyword>
<dbReference type="Pfam" id="PF10588">
    <property type="entry name" value="NADH-G_4Fe-4S_3"/>
    <property type="match status" value="1"/>
</dbReference>
<dbReference type="Gene3D" id="3.40.50.740">
    <property type="match status" value="2"/>
</dbReference>
<dbReference type="PROSITE" id="PS51085">
    <property type="entry name" value="2FE2S_FER_2"/>
    <property type="match status" value="1"/>
</dbReference>
<accession>A0ABU3NKW9</accession>
<dbReference type="SMART" id="SM00929">
    <property type="entry name" value="NADH-G_4Fe-4S_3"/>
    <property type="match status" value="1"/>
</dbReference>
<dbReference type="PANTHER" id="PTHR43105:SF10">
    <property type="entry name" value="NADH-QUINONE OXIDOREDUCTASE SUBUNIT G"/>
    <property type="match status" value="1"/>
</dbReference>
<evidence type="ECO:0000256" key="6">
    <source>
        <dbReference type="ARBA" id="ARBA00023004"/>
    </source>
</evidence>
<dbReference type="Proteomes" id="UP001254165">
    <property type="component" value="Unassembled WGS sequence"/>
</dbReference>
<dbReference type="Gene3D" id="3.40.228.10">
    <property type="entry name" value="Dimethylsulfoxide Reductase, domain 2"/>
    <property type="match status" value="1"/>
</dbReference>
<feature type="domain" description="4Fe-4S Mo/W bis-MGD-type" evidence="11">
    <location>
        <begin position="219"/>
        <end position="275"/>
    </location>
</feature>
<name>A0ABU3NKW9_9CHLR</name>
<feature type="domain" description="4Fe-4S His(Cys)3-ligated-type" evidence="12">
    <location>
        <begin position="78"/>
        <end position="118"/>
    </location>
</feature>
<evidence type="ECO:0000313" key="13">
    <source>
        <dbReference type="EMBL" id="MDT8897495.1"/>
    </source>
</evidence>
<dbReference type="InterPro" id="IPR006963">
    <property type="entry name" value="Mopterin_OxRdtase_4Fe-4S_dom"/>
</dbReference>
<dbReference type="PROSITE" id="PS00641">
    <property type="entry name" value="COMPLEX1_75K_1"/>
    <property type="match status" value="1"/>
</dbReference>
<dbReference type="InterPro" id="IPR019574">
    <property type="entry name" value="NADH_UbQ_OxRdtase_Gsu_4Fe4S-bd"/>
</dbReference>
<evidence type="ECO:0000313" key="14">
    <source>
        <dbReference type="Proteomes" id="UP001254165"/>
    </source>
</evidence>
<dbReference type="SUPFAM" id="SSF54292">
    <property type="entry name" value="2Fe-2S ferredoxin-like"/>
    <property type="match status" value="1"/>
</dbReference>